<reference evidence="1" key="1">
    <citation type="submission" date="2021-06" db="EMBL/GenBank/DDBJ databases">
        <authorList>
            <person name="Kallberg Y."/>
            <person name="Tangrot J."/>
            <person name="Rosling A."/>
        </authorList>
    </citation>
    <scope>NUCLEOTIDE SEQUENCE</scope>
    <source>
        <strain evidence="1">IL203A</strain>
    </source>
</reference>
<evidence type="ECO:0000313" key="1">
    <source>
        <dbReference type="EMBL" id="CAG8471823.1"/>
    </source>
</evidence>
<sequence>AVKVTEYDNNSCKEFYKRFYTEITSNKDPYFAVYDFDYEKPGEGRQNKIIFISWIPANANIQDKTISAVSKEVLKTKLDISFQIEGTEANDIEFETVLDKVLKT</sequence>
<accession>A0ACA9KGD3</accession>
<gene>
    <name evidence="1" type="ORF">DHETER_LOCUS1749</name>
</gene>
<keyword evidence="2" id="KW-1185">Reference proteome</keyword>
<dbReference type="EMBL" id="CAJVPU010001123">
    <property type="protein sequence ID" value="CAG8471823.1"/>
    <property type="molecule type" value="Genomic_DNA"/>
</dbReference>
<evidence type="ECO:0000313" key="2">
    <source>
        <dbReference type="Proteomes" id="UP000789702"/>
    </source>
</evidence>
<comment type="caution">
    <text evidence="1">The sequence shown here is derived from an EMBL/GenBank/DDBJ whole genome shotgun (WGS) entry which is preliminary data.</text>
</comment>
<dbReference type="Proteomes" id="UP000789702">
    <property type="component" value="Unassembled WGS sequence"/>
</dbReference>
<proteinExistence type="predicted"/>
<feature type="non-terminal residue" evidence="1">
    <location>
        <position position="1"/>
    </location>
</feature>
<protein>
    <submittedName>
        <fullName evidence="1">9458_t:CDS:1</fullName>
    </submittedName>
</protein>
<organism evidence="1 2">
    <name type="scientific">Dentiscutata heterogama</name>
    <dbReference type="NCBI Taxonomy" id="1316150"/>
    <lineage>
        <taxon>Eukaryota</taxon>
        <taxon>Fungi</taxon>
        <taxon>Fungi incertae sedis</taxon>
        <taxon>Mucoromycota</taxon>
        <taxon>Glomeromycotina</taxon>
        <taxon>Glomeromycetes</taxon>
        <taxon>Diversisporales</taxon>
        <taxon>Gigasporaceae</taxon>
        <taxon>Dentiscutata</taxon>
    </lineage>
</organism>
<name>A0ACA9KGD3_9GLOM</name>